<dbReference type="InterPro" id="IPR027746">
    <property type="entry name" value="TTL"/>
</dbReference>
<dbReference type="GO" id="GO:0016874">
    <property type="term" value="F:ligase activity"/>
    <property type="evidence" value="ECO:0007669"/>
    <property type="project" value="UniProtKB-KW"/>
</dbReference>
<evidence type="ECO:0000313" key="1">
    <source>
        <dbReference type="EMBL" id="KAF7339919.1"/>
    </source>
</evidence>
<reference evidence="1" key="1">
    <citation type="submission" date="2020-05" db="EMBL/GenBank/DDBJ databases">
        <title>Mycena genomes resolve the evolution of fungal bioluminescence.</title>
        <authorList>
            <person name="Tsai I.J."/>
        </authorList>
    </citation>
    <scope>NUCLEOTIDE SEQUENCE</scope>
    <source>
        <strain evidence="1">CCC161011</strain>
    </source>
</reference>
<keyword evidence="1" id="KW-0436">Ligase</keyword>
<dbReference type="Gene3D" id="3.30.470.20">
    <property type="entry name" value="ATP-grasp fold, B domain"/>
    <property type="match status" value="1"/>
</dbReference>
<dbReference type="InterPro" id="IPR004344">
    <property type="entry name" value="TTL/TTLL_fam"/>
</dbReference>
<dbReference type="PANTHER" id="PTHR47551:SF1">
    <property type="entry name" value="TUBULIN--TYROSINE LIGASE PBY1-RELATED"/>
    <property type="match status" value="1"/>
</dbReference>
<comment type="caution">
    <text evidence="1">The sequence shown here is derived from an EMBL/GenBank/DDBJ whole genome shotgun (WGS) entry which is preliminary data.</text>
</comment>
<dbReference type="PANTHER" id="PTHR47551">
    <property type="entry name" value="TUBULIN--TYROSINE LIGASE PBY1-RELATED"/>
    <property type="match status" value="1"/>
</dbReference>
<dbReference type="Proteomes" id="UP000620124">
    <property type="component" value="Unassembled WGS sequence"/>
</dbReference>
<dbReference type="EMBL" id="JACAZI010000019">
    <property type="protein sequence ID" value="KAF7339919.1"/>
    <property type="molecule type" value="Genomic_DNA"/>
</dbReference>
<proteinExistence type="predicted"/>
<organism evidence="1 2">
    <name type="scientific">Mycena venus</name>
    <dbReference type="NCBI Taxonomy" id="2733690"/>
    <lineage>
        <taxon>Eukaryota</taxon>
        <taxon>Fungi</taxon>
        <taxon>Dikarya</taxon>
        <taxon>Basidiomycota</taxon>
        <taxon>Agaricomycotina</taxon>
        <taxon>Agaricomycetes</taxon>
        <taxon>Agaricomycetidae</taxon>
        <taxon>Agaricales</taxon>
        <taxon>Marasmiineae</taxon>
        <taxon>Mycenaceae</taxon>
        <taxon>Mycena</taxon>
    </lineage>
</organism>
<name>A0A8H6XGB8_9AGAR</name>
<protein>
    <submittedName>
        <fullName evidence="1">Tubulin-tyrosine ligase</fullName>
    </submittedName>
</protein>
<gene>
    <name evidence="1" type="ORF">MVEN_01909400</name>
</gene>
<accession>A0A8H6XGB8</accession>
<dbReference type="OrthoDB" id="202825at2759"/>
<dbReference type="GO" id="GO:0000932">
    <property type="term" value="C:P-body"/>
    <property type="evidence" value="ECO:0007669"/>
    <property type="project" value="TreeGrafter"/>
</dbReference>
<dbReference type="Pfam" id="PF03133">
    <property type="entry name" value="TTL"/>
    <property type="match status" value="1"/>
</dbReference>
<dbReference type="PROSITE" id="PS51221">
    <property type="entry name" value="TTL"/>
    <property type="match status" value="1"/>
</dbReference>
<dbReference type="AlphaFoldDB" id="A0A8H6XGB8"/>
<keyword evidence="2" id="KW-1185">Reference proteome</keyword>
<evidence type="ECO:0000313" key="2">
    <source>
        <dbReference type="Proteomes" id="UP000620124"/>
    </source>
</evidence>
<sequence>MFNAFVSWPTAPVTKSLVLKALEALNPTPAIVASPEGDHNLLWSTYDDIDHELVHSHRESVLSSSYTFRKTLIRKHFLSRTLHAYVTKHPDSKLRNTSPRTFEIELSFVDELEEMLLDELWELGKELEDGERWWILKPCVDISRLDFAFLRCASQVEWLTAGNGIRMFNSRAALEKIFEEFEDADSDDDGEDKSDGEEDQTAVVTSQLRHFVIQEYLDNPLLFDPAEVLINGSSKPDEPQGFKFHLRAYCVAQGALKVFLFDKILALFSAVPYVKPSVEEDEDGDPLPVDLGPHLTNTSLQADRGEEGVRLFSELVSCQILSGPHDPRARFTTEDMKSIIDQMTTILAETFKAALENPVHFQPLPNAFELFGIDFLVTDSPGSQPRFQVSLLEINAEPAIELTGPRLSWILQDLFIAMGKVCVEPFFNPKTEELGWVVGETRHGLIKCLEEQVRAHP</sequence>